<protein>
    <recommendedName>
        <fullName evidence="3">FAD-binding PCMH-type domain-containing protein</fullName>
    </recommendedName>
</protein>
<dbReference type="InterPro" id="IPR010031">
    <property type="entry name" value="FAD_lactone_oxidase-like"/>
</dbReference>
<sequence length="596" mass="67378">MVPDALDVMAVYGINSMVRDALDVMAKFTVDHKDHRHIWSLHTSVSASASDKVISLKSITMDAFKYFGELYGCKMPVDDTKNIKAIVQDVASNKAEKSDGDQLPNFSPTTLEELIEVMDDLRKNKKRMKATSTNHSKEWCNIIKSEMEVDVNVIDFKDLRKKIEMENATTLKDNEDVKKSYCCYEAGATIRAIQNDLWPCTERKSLNGKILLNQTGCVDLSIGGTIATAAHGNGLDKPIIADMVRSFRLITVQADCIKQYQLEPTIGITNKDDFSKNFKGVELIQDDNYFYAALVNIGSMGIVYSYILEIEDAFYLKENRTMMSWKDAKGQLKDIFDDEGNSLHSFELFVCPYPPIDNKKEGNLDDKIQVVICKLEKSEGPPEGTRPNLHFVQPEWIRPAFTTACDKNPEILPLMICLMMNATQCKDVVMDACEALDPLSGLAVSGVVRVSECAMKVESADDMIRKVDYVIEIFQCIRKKKPSQLATTPFAVRFSKESKAFMAMQYNRPSMMIICNILKGTPDAEATLKTFRDSLMNKYGGRPHWGMIQDMDKRKLEKLYGKLAIEKFKDALKKFDPKGFCSNKFTETVFCHVKKK</sequence>
<keyword evidence="1" id="KW-0560">Oxidoreductase</keyword>
<reference evidence="4 5" key="1">
    <citation type="submission" date="2020-06" db="EMBL/GenBank/DDBJ databases">
        <authorList>
            <person name="Li R."/>
            <person name="Bekaert M."/>
        </authorList>
    </citation>
    <scope>NUCLEOTIDE SEQUENCE [LARGE SCALE GENOMIC DNA]</scope>
    <source>
        <strain evidence="5">wild</strain>
    </source>
</reference>
<dbReference type="Pfam" id="PF04030">
    <property type="entry name" value="ALO"/>
    <property type="match status" value="1"/>
</dbReference>
<dbReference type="PANTHER" id="PTHR43762:SF1">
    <property type="entry name" value="D-ARABINONO-1,4-LACTONE OXIDASE"/>
    <property type="match status" value="1"/>
</dbReference>
<keyword evidence="5" id="KW-1185">Reference proteome</keyword>
<dbReference type="SUPFAM" id="SSF56176">
    <property type="entry name" value="FAD-binding/transporter-associated domain-like"/>
    <property type="match status" value="1"/>
</dbReference>
<evidence type="ECO:0000256" key="1">
    <source>
        <dbReference type="ARBA" id="ARBA00023002"/>
    </source>
</evidence>
<evidence type="ECO:0000259" key="3">
    <source>
        <dbReference type="PROSITE" id="PS51387"/>
    </source>
</evidence>
<dbReference type="Gene3D" id="3.30.465.10">
    <property type="match status" value="1"/>
</dbReference>
<evidence type="ECO:0000256" key="2">
    <source>
        <dbReference type="SAM" id="Coils"/>
    </source>
</evidence>
<dbReference type="PROSITE" id="PS51387">
    <property type="entry name" value="FAD_PCMH"/>
    <property type="match status" value="1"/>
</dbReference>
<evidence type="ECO:0000313" key="4">
    <source>
        <dbReference type="EMBL" id="CAC5426619.1"/>
    </source>
</evidence>
<dbReference type="EMBL" id="CACVKT020010438">
    <property type="protein sequence ID" value="CAC5426619.1"/>
    <property type="molecule type" value="Genomic_DNA"/>
</dbReference>
<dbReference type="Gene3D" id="3.30.70.2520">
    <property type="match status" value="1"/>
</dbReference>
<dbReference type="PANTHER" id="PTHR43762">
    <property type="entry name" value="L-GULONOLACTONE OXIDASE"/>
    <property type="match status" value="1"/>
</dbReference>
<dbReference type="Proteomes" id="UP000507470">
    <property type="component" value="Unassembled WGS sequence"/>
</dbReference>
<dbReference type="InterPro" id="IPR016166">
    <property type="entry name" value="FAD-bd_PCMH"/>
</dbReference>
<dbReference type="AlphaFoldDB" id="A0A6J8F105"/>
<dbReference type="InterPro" id="IPR016169">
    <property type="entry name" value="FAD-bd_PCMH_sub2"/>
</dbReference>
<name>A0A6J8F105_MYTCO</name>
<organism evidence="4 5">
    <name type="scientific">Mytilus coruscus</name>
    <name type="common">Sea mussel</name>
    <dbReference type="NCBI Taxonomy" id="42192"/>
    <lineage>
        <taxon>Eukaryota</taxon>
        <taxon>Metazoa</taxon>
        <taxon>Spiralia</taxon>
        <taxon>Lophotrochozoa</taxon>
        <taxon>Mollusca</taxon>
        <taxon>Bivalvia</taxon>
        <taxon>Autobranchia</taxon>
        <taxon>Pteriomorphia</taxon>
        <taxon>Mytilida</taxon>
        <taxon>Mytiloidea</taxon>
        <taxon>Mytilidae</taxon>
        <taxon>Mytilinae</taxon>
        <taxon>Mytilus</taxon>
    </lineage>
</organism>
<dbReference type="GO" id="GO:0003885">
    <property type="term" value="F:D-arabinono-1,4-lactone oxidase activity"/>
    <property type="evidence" value="ECO:0007669"/>
    <property type="project" value="InterPro"/>
</dbReference>
<dbReference type="GO" id="GO:0016020">
    <property type="term" value="C:membrane"/>
    <property type="evidence" value="ECO:0007669"/>
    <property type="project" value="InterPro"/>
</dbReference>
<dbReference type="GO" id="GO:0071949">
    <property type="term" value="F:FAD binding"/>
    <property type="evidence" value="ECO:0007669"/>
    <property type="project" value="InterPro"/>
</dbReference>
<accession>A0A6J8F105</accession>
<proteinExistence type="predicted"/>
<feature type="coiled-coil region" evidence="2">
    <location>
        <begin position="111"/>
        <end position="138"/>
    </location>
</feature>
<dbReference type="OrthoDB" id="610608at2759"/>
<keyword evidence="2" id="KW-0175">Coiled coil</keyword>
<dbReference type="InterPro" id="IPR007173">
    <property type="entry name" value="ALO_C"/>
</dbReference>
<feature type="domain" description="FAD-binding PCMH-type" evidence="3">
    <location>
        <begin position="98"/>
        <end position="313"/>
    </location>
</feature>
<evidence type="ECO:0000313" key="5">
    <source>
        <dbReference type="Proteomes" id="UP000507470"/>
    </source>
</evidence>
<gene>
    <name evidence="4" type="ORF">MCOR_58313</name>
</gene>
<dbReference type="InterPro" id="IPR036318">
    <property type="entry name" value="FAD-bd_PCMH-like_sf"/>
</dbReference>